<accession>M3IIW1</accession>
<reference evidence="3 4" key="1">
    <citation type="submission" date="2013-02" db="EMBL/GenBank/DDBJ databases">
        <title>Genome sequence of Candida maltosa Xu316, a potential industrial strain for xylitol and ethanol production.</title>
        <authorList>
            <person name="Yu J."/>
            <person name="Wang Q."/>
            <person name="Geng X."/>
            <person name="Bao W."/>
            <person name="He P."/>
            <person name="Cai J."/>
        </authorList>
    </citation>
    <scope>NUCLEOTIDE SEQUENCE [LARGE SCALE GENOMIC DNA]</scope>
    <source>
        <strain evidence="4">Xu316</strain>
    </source>
</reference>
<dbReference type="HOGENOM" id="CLU_025224_2_1_1"/>
<sequence>MNHVGAIGIIIISPYPSKFQNVKLASTSIGYGYSSMKGGVGVRLKYYPEGKYGTEYTEFSFASIHLNAFEGDRYYLQRNANMLNIIRSLDFGDGYGLIKPDNHIFIFGDLNYRTTKDYKPTSVVARNLLTLADQHTEVDKEYIHQLFVQYDELHKALKEGDVLLGFSEGRIDFQPSYKYHINTGIYNSKRCPSWCDRILFLSTYEDIGNDNLGLRLLRTNKKDGQNRKDSLPVIEEYNAINSLLTSDHRPVYARISVPFNPPKSIISPMSGCLEIVSTGLTSREGFSDYDQLDRIDVNNIIESGPTTIYLKPTKLDFLIHRLVTPTVDGVVGYGLWLGTTNEGRMALVILILFTLAWWYIW</sequence>
<feature type="transmembrane region" description="Helical" evidence="1">
    <location>
        <begin position="343"/>
        <end position="360"/>
    </location>
</feature>
<dbReference type="STRING" id="1245528.M3IIW1"/>
<dbReference type="EMBL" id="AOGT01002046">
    <property type="protein sequence ID" value="EMG46311.1"/>
    <property type="molecule type" value="Genomic_DNA"/>
</dbReference>
<dbReference type="GO" id="GO:0004439">
    <property type="term" value="F:phosphatidylinositol-4,5-bisphosphate 5-phosphatase activity"/>
    <property type="evidence" value="ECO:0007669"/>
    <property type="project" value="TreeGrafter"/>
</dbReference>
<dbReference type="SMART" id="SM00128">
    <property type="entry name" value="IPPc"/>
    <property type="match status" value="1"/>
</dbReference>
<dbReference type="Pfam" id="PF22669">
    <property type="entry name" value="Exo_endo_phos2"/>
    <property type="match status" value="1"/>
</dbReference>
<dbReference type="eggNOG" id="KOG0565">
    <property type="taxonomic scope" value="Eukaryota"/>
</dbReference>
<dbReference type="Gene3D" id="3.60.10.10">
    <property type="entry name" value="Endonuclease/exonuclease/phosphatase"/>
    <property type="match status" value="1"/>
</dbReference>
<dbReference type="OMA" id="IKPDNHI"/>
<keyword evidence="1" id="KW-0472">Membrane</keyword>
<comment type="caution">
    <text evidence="3">The sequence shown here is derived from an EMBL/GenBank/DDBJ whole genome shotgun (WGS) entry which is preliminary data.</text>
</comment>
<name>M3IIW1_CANMX</name>
<dbReference type="SUPFAM" id="SSF56219">
    <property type="entry name" value="DNase I-like"/>
    <property type="match status" value="1"/>
</dbReference>
<dbReference type="InterPro" id="IPR000300">
    <property type="entry name" value="IPPc"/>
</dbReference>
<evidence type="ECO:0000313" key="4">
    <source>
        <dbReference type="Proteomes" id="UP000011777"/>
    </source>
</evidence>
<keyword evidence="1" id="KW-1133">Transmembrane helix</keyword>
<evidence type="ECO:0000259" key="2">
    <source>
        <dbReference type="SMART" id="SM00128"/>
    </source>
</evidence>
<keyword evidence="1" id="KW-0812">Transmembrane</keyword>
<dbReference type="PANTHER" id="PTHR11200:SF275">
    <property type="entry name" value="LD06095P"/>
    <property type="match status" value="1"/>
</dbReference>
<dbReference type="AlphaFoldDB" id="M3IIW1"/>
<dbReference type="PANTHER" id="PTHR11200">
    <property type="entry name" value="INOSITOL 5-PHOSPHATASE"/>
    <property type="match status" value="1"/>
</dbReference>
<keyword evidence="4" id="KW-1185">Reference proteome</keyword>
<dbReference type="InterPro" id="IPR036691">
    <property type="entry name" value="Endo/exonu/phosph_ase_sf"/>
</dbReference>
<feature type="domain" description="Inositol polyphosphate-related phosphatase" evidence="2">
    <location>
        <begin position="1"/>
        <end position="263"/>
    </location>
</feature>
<dbReference type="InterPro" id="IPR046985">
    <property type="entry name" value="IP5"/>
</dbReference>
<proteinExistence type="predicted"/>
<organism evidence="3 4">
    <name type="scientific">Candida maltosa (strain Xu316)</name>
    <name type="common">Yeast</name>
    <dbReference type="NCBI Taxonomy" id="1245528"/>
    <lineage>
        <taxon>Eukaryota</taxon>
        <taxon>Fungi</taxon>
        <taxon>Dikarya</taxon>
        <taxon>Ascomycota</taxon>
        <taxon>Saccharomycotina</taxon>
        <taxon>Pichiomycetes</taxon>
        <taxon>Debaryomycetaceae</taxon>
        <taxon>Candida/Lodderomyces clade</taxon>
        <taxon>Candida</taxon>
    </lineage>
</organism>
<evidence type="ECO:0000313" key="3">
    <source>
        <dbReference type="EMBL" id="EMG46311.1"/>
    </source>
</evidence>
<dbReference type="OrthoDB" id="62798at2759"/>
<gene>
    <name evidence="3" type="ORF">G210_3430</name>
</gene>
<protein>
    <submittedName>
        <fullName evidence="3">Putative inositol polyphosphate-5-phosphatase Inp54p</fullName>
    </submittedName>
</protein>
<dbReference type="Proteomes" id="UP000011777">
    <property type="component" value="Unassembled WGS sequence"/>
</dbReference>
<dbReference type="GO" id="GO:0046856">
    <property type="term" value="P:phosphatidylinositol dephosphorylation"/>
    <property type="evidence" value="ECO:0007669"/>
    <property type="project" value="InterPro"/>
</dbReference>
<evidence type="ECO:0000256" key="1">
    <source>
        <dbReference type="SAM" id="Phobius"/>
    </source>
</evidence>